<dbReference type="Proteomes" id="UP000011083">
    <property type="component" value="Unassembled WGS sequence"/>
</dbReference>
<keyword evidence="16" id="KW-0808">Transferase</keyword>
<feature type="domain" description="RanBP2-type" evidence="14">
    <location>
        <begin position="70"/>
        <end position="101"/>
    </location>
</feature>
<feature type="compositionally biased region" description="Basic and acidic residues" evidence="13">
    <location>
        <begin position="143"/>
        <end position="162"/>
    </location>
</feature>
<evidence type="ECO:0000256" key="4">
    <source>
        <dbReference type="ARBA" id="ARBA00022737"/>
    </source>
</evidence>
<evidence type="ECO:0000256" key="7">
    <source>
        <dbReference type="ARBA" id="ARBA00022833"/>
    </source>
</evidence>
<keyword evidence="7" id="KW-0862">Zinc</keyword>
<dbReference type="RefSeq" id="XP_004333059.1">
    <property type="nucleotide sequence ID" value="XM_004333011.1"/>
</dbReference>
<keyword evidence="2" id="KW-0597">Phosphoprotein</keyword>
<dbReference type="GO" id="GO:0003677">
    <property type="term" value="F:DNA binding"/>
    <property type="evidence" value="ECO:0007669"/>
    <property type="project" value="UniProtKB-KW"/>
</dbReference>
<evidence type="ECO:0000256" key="6">
    <source>
        <dbReference type="ARBA" id="ARBA00022786"/>
    </source>
</evidence>
<keyword evidence="6 11" id="KW-0833">Ubl conjugation pathway</keyword>
<dbReference type="Gene3D" id="3.30.2410.10">
    <property type="entry name" value="Hect, E3 ligase catalytic domain"/>
    <property type="match status" value="1"/>
</dbReference>
<feature type="compositionally biased region" description="Low complexity" evidence="13">
    <location>
        <begin position="849"/>
        <end position="859"/>
    </location>
</feature>
<keyword evidence="4" id="KW-0677">Repeat</keyword>
<feature type="domain" description="HECT" evidence="15">
    <location>
        <begin position="2954"/>
        <end position="3291"/>
    </location>
</feature>
<dbReference type="InterPro" id="IPR000684">
    <property type="entry name" value="RNA_pol_II_repeat_euk"/>
</dbReference>
<dbReference type="PROSITE" id="PS50237">
    <property type="entry name" value="HECT"/>
    <property type="match status" value="1"/>
</dbReference>
<organism evidence="16 17">
    <name type="scientific">Acanthamoeba castellanii (strain ATCC 30010 / Neff)</name>
    <dbReference type="NCBI Taxonomy" id="1257118"/>
    <lineage>
        <taxon>Eukaryota</taxon>
        <taxon>Amoebozoa</taxon>
        <taxon>Discosea</taxon>
        <taxon>Longamoebia</taxon>
        <taxon>Centramoebida</taxon>
        <taxon>Acanthamoebidae</taxon>
        <taxon>Acanthamoeba</taxon>
    </lineage>
</organism>
<dbReference type="KEGG" id="acan:ACA1_048470"/>
<dbReference type="Pfam" id="PF00632">
    <property type="entry name" value="HECT"/>
    <property type="match status" value="1"/>
</dbReference>
<dbReference type="PROSITE" id="PS01358">
    <property type="entry name" value="ZF_RANBP2_1"/>
    <property type="match status" value="1"/>
</dbReference>
<keyword evidence="17" id="KW-1185">Reference proteome</keyword>
<feature type="region of interest" description="Disordered" evidence="13">
    <location>
        <begin position="100"/>
        <end position="167"/>
    </location>
</feature>
<dbReference type="InterPro" id="IPR043136">
    <property type="entry name" value="B30.2/SPRY_sf"/>
</dbReference>
<proteinExistence type="predicted"/>
<dbReference type="PROSITE" id="PS00115">
    <property type="entry name" value="RNA_POL_II_REPEAT"/>
    <property type="match status" value="1"/>
</dbReference>
<feature type="compositionally biased region" description="Pro residues" evidence="13">
    <location>
        <begin position="826"/>
        <end position="848"/>
    </location>
</feature>
<keyword evidence="5 12" id="KW-0863">Zinc-finger</keyword>
<feature type="region of interest" description="Disordered" evidence="13">
    <location>
        <begin position="238"/>
        <end position="370"/>
    </location>
</feature>
<feature type="active site" description="Glycyl thioester intermediate" evidence="11">
    <location>
        <position position="3255"/>
    </location>
</feature>
<sequence>MAGNEEVFLAYETVTCMSVETSRTLCLLLKLLADDLFGREAGPSPPAEGLSLRDLYHYKSPALRPAHEPAAGVAEWGCVACTYLNVPANSACEMCNTPRPPTTSTAAATNASAAKSEAMDEDKAGADGQTTELQSPHAAAAAEEAKGDADAGGEEGKARQEEPSLGLARHLEPAEKLYLALALSRILRANLASCLRRDLAFDVLGLDTLRDTEGSPQLALQLLRTLYRFAEAYERSSSGAACRGTSSTRSAPPPPPSSSTSSAPLRLLPPSPPRLLPSTPPSSRAPRPLPRLRRPPPPRLATAISAGRSKRGPRTRTTQRTPLTAPPTPGWWWRRGGATAGDHMQTEGDNKEEAEEAEEAAGASSNGSNSNAVVEAALTLLARDMERAVPPTTPEAACLWSPVGPELLSLQFLKLYQHRALTALALPPRAAATATAADAATTAPAAVAPPSASLAYFAFYGSHPTEPATAAAAATTPHNEWDLPRDDAARLKVEAELHHYLRRLLALSLASLSALAASLPAPEAEEDPPAEARRVHHAVAAMHATATGQLLLPFLRLASRKQLACPLFLKPLSTLLRPLRALHAFLLRHCTNEPGFGDTSGFLASLTTAAAKMIAAGIEHLAAGDEPSAQEQALAEWLEADIFAGGLPLTPPPATTAGLSPARLFLALFVGAARPAPDEVGPTKPATEVALWLEEALRARPLGRRGGPTVDRLLRAVTAALLWHMGLVGDALTMGHYLTTVGRSSPKPASLSARLQQALDTAYSVRVWVLQQVQERKGDDDAAAEHFADALMRAAATGGAAASGATRAGQLASFRFQTSIALPTTQPSPPLSRKPQPQPQPQPQPPPQQQEQQQEQEQQQDSEPASSAGGGEGRSRGGARRRGLMGRLNSSGDGFSYPRRQASKRKRGAAPAGSSGSSSTTTTTSSAAAAGSSQGGEGAAAELRPRPFLQSLLLSRSTSVDSLGKWAQERQSKEKAEKTLQAIYYKWKTFREKIILPSAKASLSSSSSSALSAADSPLASLDKQVANFLQDDAVDVDALRQCLQQRQVRARGRERALRLVCSMLDSPPGEGEPSEHREMALHHLYRALWCHPAPAPVVMGAGQSLLGAINAQMERLSVRLVGLITRHAASPSTLDVHSLPLLLLALCYAGRLFDGWAAPMARLLPSALAALESLRVHPGDRPALPPAPSLRTVRAVACRTLRLLIGQASELEPPSPADNPEQAGLLLGLVRFAFDALTRALQAYLSWIHLNALSSSTSSSSFSSSASSSSIAASVTRPWVARVSAGEEEEGVEAWHHRDLSREQVEQWAEKREAALEALEWSVLSPDPAPLMECLVGAARRGTPDMASLALALLPRLLRFAIGCPLPYLPTRLPSLSADLRSFYDYRPSIRGDGAGVASRVQVALLFTLVALLLAQSSPSYSPSSPSYSPKSPAYSPSPLLTTLEPPPPQVFNFGGAGPVAAGARGGGAGGGSGFGGTAACGWAFPHRAFRSALRYHPPPSTFALLTNELARVVRQLCSPSVPAWSGVLREAVRAAILDLPRLVDDLCLVPASSDDPAAEAAHINSPAFHRRLWQAFGALSVVGGPRGLAPGARVRLREPDGVDSTLAPQARGGTIVGRSAGGKWLVEWSSSPTDARPRCEVLADTDLLLVEDNALWAWDMDEELIAALSVFVRTGRSHLDASSSGPAPWWSLVWRQLRSLSLRALRVWGATAAAAASVSPRPDAPSEATTAPRMKGGVVRELVRATLDHASRRVNTTSAAGAAAGGPKRGPLRERVAGMEAEEWELELSRVHADLFELGGPGGREWSAWLPFHPLGRGATPAAPAVRVGQRHECGTNMAIFSLPDHDDAPLPLPDLQPACVLARHPIPVDDLPAFYFEVAVREEGAHPHLLEFGLGLVRRVSFSSASSASAFSTASSRRLVEAFVTWRATGFRATASIAPAVVATPAAAPSPSLSGAGASSADVGVTQPATDAMDVTAPEHSDGNEEAASLPSTSDGGAGAGAESSEPPPPPPPVVAEVVVAEGERKLTVEKELFSLPFRRGDILGCGWNRADHSIFFTRDGVVVGTVPLPASFRQAAAAAEGSTEEELQRDHHRPAIHPMLRVRSKGAELVSNFGQFPFLFDFHTHLRHQLLLLPTPPSASPILRHLLSAAVHSSASALRPVGTITGWRGHKAEWRRPPGAGSGAEQVRVRDTVLLWLASADVDLRFSHVVTRALDARLPCQVEAIDRPSVDSDDRALLRCLTRVDADDETYAALRASLTPPRLFKYGALLEDEVAYHYEHQLALAWMLQEKEEDLSLDLFVGGTDCASALRFLRLTFDRFKSATLPLLPPPADVRQGQGQGQRALNVLAQRVAALLRKEARGRGAASWGTLLPPPPKKPRLIHGLVGVVAAATDTTIATAPGEQQQRSASFHAWILHTLALAFPRALPFSHTTQLLMGLLRAVESAGPGCESLVAAFPFLDGALDVLQRYGSTLAGSLPAEALSKSLFSFTESYQPPHQLTDLLAANVERSFGMLSEEDWAKARFCKYAIETQALFHRISSPALPPPYAAPSGEAVHVWDQEWTDPAWQLTDANWHATALLAADLARYYHHHALHHHPSTTTLCRLPWIDLTRHLRRDLPLGQEYEEVFEQEGAMNVSVLYAFEGTEHVQGTLEAVTLDGIHDDEPDHPLRPTRSATFAGGLFKAEPGLLRLGELTGGERLRVRWRPVDGGGGSGSSPASTGGCWLKLYVVRRWTADGRRAWVESKAADMRAFVAGHRAVEVGQRGEVLAQLMALLNERAARNSGGGANGSGGGDEAMGWAWSVAHELAFSREELLRYPLLDPTHAPLPWLRYELCQLRLLSAVVGRALPLFDLHLRLRALHKSAAPGAAAWKRPREPYPLSLLLPIRHLLPTALKLDFLASVSRQSRKKRGSKKVIVKRRFEPSKERRMEDTVFHQLFAALQHMDCAKLRSTDANERPWTVAFQGEGAQDAGGPFRDALMDVCEELQSPNSLLPLFIPCPNAQTSSGSNQDGYIPRPSATHKNHLAMFEWLGRLIAVGYLAHCPLPLYFPSIVWKGIVGEQATIADLEGIDQYCGQTLDELRSARGLSEATFEDIIFEKFTTVLSDGTLVPLKEEPVTFANRDEYVQLVVQARLAEGAEQVRAIRRGIADVLPAGPLSLLTWREARELLCSEAEIDVDFLRTHTRHSGWDENDETVRWLWQVLREFTDRERAQFVRFVSGRERLPRGVGSDVELMVINRQYGSSLPKASTCFNAFYLPAYASLEELREKLLLAITSCRDIDTDFRVRDDSDFYRGDDDEDEEEEEEEEEEE</sequence>
<evidence type="ECO:0000313" key="16">
    <source>
        <dbReference type="EMBL" id="ELR11046.1"/>
    </source>
</evidence>
<dbReference type="InterPro" id="IPR036443">
    <property type="entry name" value="Znf_RanBP2_sf"/>
</dbReference>
<evidence type="ECO:0000259" key="15">
    <source>
        <dbReference type="PROSITE" id="PS50237"/>
    </source>
</evidence>
<comment type="subcellular location">
    <subcellularLocation>
        <location evidence="1">Nucleus</location>
    </subcellularLocation>
</comment>
<dbReference type="Gene3D" id="3.90.1750.10">
    <property type="entry name" value="Hect, E3 ligase catalytic domains"/>
    <property type="match status" value="1"/>
</dbReference>
<feature type="compositionally biased region" description="Low complexity" evidence="13">
    <location>
        <begin position="909"/>
        <end position="932"/>
    </location>
</feature>
<dbReference type="VEuPathDB" id="AmoebaDB:ACA1_048470"/>
<dbReference type="InterPro" id="IPR000569">
    <property type="entry name" value="HECT_dom"/>
</dbReference>
<dbReference type="Gene3D" id="2.30.30.380">
    <property type="entry name" value="Zn-finger domain of Sec23/24"/>
    <property type="match status" value="1"/>
</dbReference>
<dbReference type="PANTHER" id="PTHR46654">
    <property type="entry name" value="E3 UBIQUITIN-PROTEIN LIGASE HECTD3"/>
    <property type="match status" value="1"/>
</dbReference>
<keyword evidence="3" id="KW-0479">Metal-binding</keyword>
<feature type="compositionally biased region" description="Low complexity" evidence="13">
    <location>
        <begin position="102"/>
        <end position="116"/>
    </location>
</feature>
<feature type="compositionally biased region" description="Acidic residues" evidence="13">
    <location>
        <begin position="3300"/>
        <end position="3315"/>
    </location>
</feature>
<feature type="region of interest" description="Disordered" evidence="13">
    <location>
        <begin position="1420"/>
        <end position="1440"/>
    </location>
</feature>
<feature type="region of interest" description="Disordered" evidence="13">
    <location>
        <begin position="822"/>
        <end position="940"/>
    </location>
</feature>
<reference evidence="16 17" key="1">
    <citation type="journal article" date="2013" name="Genome Biol.">
        <title>Genome of Acanthamoeba castellanii highlights extensive lateral gene transfer and early evolution of tyrosine kinase signaling.</title>
        <authorList>
            <person name="Clarke M."/>
            <person name="Lohan A.J."/>
            <person name="Liu B."/>
            <person name="Lagkouvardos I."/>
            <person name="Roy S."/>
            <person name="Zafar N."/>
            <person name="Bertelli C."/>
            <person name="Schilde C."/>
            <person name="Kianianmomeni A."/>
            <person name="Burglin T.R."/>
            <person name="Frech C."/>
            <person name="Turcotte B."/>
            <person name="Kopec K.O."/>
            <person name="Synnott J.M."/>
            <person name="Choo C."/>
            <person name="Paponov I."/>
            <person name="Finkler A."/>
            <person name="Soon Heng Tan C."/>
            <person name="Hutchins A.P."/>
            <person name="Weinmeier T."/>
            <person name="Rattei T."/>
            <person name="Chu J.S."/>
            <person name="Gimenez G."/>
            <person name="Irimia M."/>
            <person name="Rigden D.J."/>
            <person name="Fitzpatrick D.A."/>
            <person name="Lorenzo-Morales J."/>
            <person name="Bateman A."/>
            <person name="Chiu C.H."/>
            <person name="Tang P."/>
            <person name="Hegemann P."/>
            <person name="Fromm H."/>
            <person name="Raoult D."/>
            <person name="Greub G."/>
            <person name="Miranda-Saavedra D."/>
            <person name="Chen N."/>
            <person name="Nash P."/>
            <person name="Ginger M.L."/>
            <person name="Horn M."/>
            <person name="Schaap P."/>
            <person name="Caler L."/>
            <person name="Loftus B."/>
        </authorList>
    </citation>
    <scope>NUCLEOTIDE SEQUENCE [LARGE SCALE GENOMIC DNA]</scope>
    <source>
        <strain evidence="16 17">Neff</strain>
    </source>
</reference>
<name>L8GFT9_ACACF</name>
<evidence type="ECO:0000256" key="5">
    <source>
        <dbReference type="ARBA" id="ARBA00022771"/>
    </source>
</evidence>
<evidence type="ECO:0000256" key="8">
    <source>
        <dbReference type="ARBA" id="ARBA00023125"/>
    </source>
</evidence>
<evidence type="ECO:0000256" key="1">
    <source>
        <dbReference type="ARBA" id="ARBA00004123"/>
    </source>
</evidence>
<dbReference type="EMBL" id="KB008164">
    <property type="protein sequence ID" value="ELR11046.1"/>
    <property type="molecule type" value="Genomic_DNA"/>
</dbReference>
<evidence type="ECO:0000259" key="14">
    <source>
        <dbReference type="PROSITE" id="PS50199"/>
    </source>
</evidence>
<feature type="compositionally biased region" description="Pro residues" evidence="13">
    <location>
        <begin position="267"/>
        <end position="280"/>
    </location>
</feature>
<evidence type="ECO:0000256" key="11">
    <source>
        <dbReference type="PROSITE-ProRule" id="PRU00104"/>
    </source>
</evidence>
<evidence type="ECO:0000256" key="10">
    <source>
        <dbReference type="ARBA" id="ARBA00023242"/>
    </source>
</evidence>
<dbReference type="PROSITE" id="PS50199">
    <property type="entry name" value="ZF_RANBP2_2"/>
    <property type="match status" value="1"/>
</dbReference>
<dbReference type="Gene3D" id="3.30.2160.10">
    <property type="entry name" value="Hect, E3 ligase catalytic domain"/>
    <property type="match status" value="1"/>
</dbReference>
<gene>
    <name evidence="16" type="ORF">ACA1_048470</name>
</gene>
<feature type="region of interest" description="Disordered" evidence="13">
    <location>
        <begin position="1976"/>
        <end position="2017"/>
    </location>
</feature>
<dbReference type="SMART" id="SM00547">
    <property type="entry name" value="ZnF_RBZ"/>
    <property type="match status" value="1"/>
</dbReference>
<dbReference type="OrthoDB" id="8068875at2759"/>
<dbReference type="SUPFAM" id="SSF56204">
    <property type="entry name" value="Hect, E3 ligase catalytic domain"/>
    <property type="match status" value="1"/>
</dbReference>
<dbReference type="GO" id="GO:0006366">
    <property type="term" value="P:transcription by RNA polymerase II"/>
    <property type="evidence" value="ECO:0007669"/>
    <property type="project" value="InterPro"/>
</dbReference>
<evidence type="ECO:0000256" key="9">
    <source>
        <dbReference type="ARBA" id="ARBA00023163"/>
    </source>
</evidence>
<accession>L8GFT9</accession>
<dbReference type="GO" id="GO:0004842">
    <property type="term" value="F:ubiquitin-protein transferase activity"/>
    <property type="evidence" value="ECO:0007669"/>
    <property type="project" value="InterPro"/>
</dbReference>
<dbReference type="InterPro" id="IPR001876">
    <property type="entry name" value="Znf_RanBP2"/>
</dbReference>
<protein>
    <submittedName>
        <fullName evidence="16">HECTdomain (Ubiquitin-transferase) domain containing protein</fullName>
    </submittedName>
</protein>
<evidence type="ECO:0000256" key="12">
    <source>
        <dbReference type="PROSITE-ProRule" id="PRU00322"/>
    </source>
</evidence>
<dbReference type="SMART" id="SM00119">
    <property type="entry name" value="HECTc"/>
    <property type="match status" value="1"/>
</dbReference>
<keyword evidence="9" id="KW-0804">Transcription</keyword>
<dbReference type="GO" id="GO:0005634">
    <property type="term" value="C:nucleus"/>
    <property type="evidence" value="ECO:0007669"/>
    <property type="project" value="UniProtKB-SubCell"/>
</dbReference>
<dbReference type="InterPro" id="IPR042469">
    <property type="entry name" value="HECTD3"/>
</dbReference>
<feature type="region of interest" description="Disordered" evidence="13">
    <location>
        <begin position="3292"/>
        <end position="3315"/>
    </location>
</feature>
<keyword evidence="8" id="KW-0238">DNA-binding</keyword>
<dbReference type="Gene3D" id="2.60.120.920">
    <property type="match status" value="1"/>
</dbReference>
<evidence type="ECO:0000256" key="13">
    <source>
        <dbReference type="SAM" id="MobiDB-lite"/>
    </source>
</evidence>
<dbReference type="GeneID" id="14911448"/>
<evidence type="ECO:0000256" key="3">
    <source>
        <dbReference type="ARBA" id="ARBA00022723"/>
    </source>
</evidence>
<dbReference type="InterPro" id="IPR035983">
    <property type="entry name" value="Hect_E3_ubiquitin_ligase"/>
</dbReference>
<feature type="compositionally biased region" description="Low complexity" evidence="13">
    <location>
        <begin position="360"/>
        <end position="370"/>
    </location>
</feature>
<dbReference type="GO" id="GO:0008270">
    <property type="term" value="F:zinc ion binding"/>
    <property type="evidence" value="ECO:0007669"/>
    <property type="project" value="UniProtKB-KW"/>
</dbReference>
<keyword evidence="10" id="KW-0539">Nucleus</keyword>
<evidence type="ECO:0000256" key="2">
    <source>
        <dbReference type="ARBA" id="ARBA00022553"/>
    </source>
</evidence>
<dbReference type="SUPFAM" id="SSF90209">
    <property type="entry name" value="Ran binding protein zinc finger-like"/>
    <property type="match status" value="1"/>
</dbReference>
<dbReference type="PANTHER" id="PTHR46654:SF1">
    <property type="entry name" value="E3 UBIQUITIN-PROTEIN LIGASE HECTD3"/>
    <property type="match status" value="1"/>
</dbReference>
<evidence type="ECO:0000313" key="17">
    <source>
        <dbReference type="Proteomes" id="UP000011083"/>
    </source>
</evidence>